<evidence type="ECO:0000256" key="1">
    <source>
        <dbReference type="SAM" id="MobiDB-lite"/>
    </source>
</evidence>
<comment type="caution">
    <text evidence="2">The sequence shown here is derived from an EMBL/GenBank/DDBJ whole genome shotgun (WGS) entry which is preliminary data.</text>
</comment>
<feature type="compositionally biased region" description="Basic and acidic residues" evidence="1">
    <location>
        <begin position="103"/>
        <end position="116"/>
    </location>
</feature>
<feature type="region of interest" description="Disordered" evidence="1">
    <location>
        <begin position="359"/>
        <end position="442"/>
    </location>
</feature>
<evidence type="ECO:0000313" key="3">
    <source>
        <dbReference type="Proteomes" id="UP001239213"/>
    </source>
</evidence>
<dbReference type="AlphaFoldDB" id="A0AAI9U3Q8"/>
<protein>
    <submittedName>
        <fullName evidence="2">Uncharacterized protein</fullName>
    </submittedName>
</protein>
<feature type="region of interest" description="Disordered" evidence="1">
    <location>
        <begin position="103"/>
        <end position="142"/>
    </location>
</feature>
<reference evidence="2" key="1">
    <citation type="submission" date="2016-11" db="EMBL/GenBank/DDBJ databases">
        <title>The genome sequence of Colletotrichum cuscutae.</title>
        <authorList>
            <person name="Baroncelli R."/>
        </authorList>
    </citation>
    <scope>NUCLEOTIDE SEQUENCE</scope>
    <source>
        <strain evidence="2">IMI 304802</strain>
    </source>
</reference>
<feature type="compositionally biased region" description="Basic and acidic residues" evidence="1">
    <location>
        <begin position="378"/>
        <end position="387"/>
    </location>
</feature>
<feature type="compositionally biased region" description="Polar residues" evidence="1">
    <location>
        <begin position="815"/>
        <end position="825"/>
    </location>
</feature>
<gene>
    <name evidence="2" type="ORF">CCUS01_11122</name>
</gene>
<evidence type="ECO:0000313" key="2">
    <source>
        <dbReference type="EMBL" id="KAK1451137.1"/>
    </source>
</evidence>
<name>A0AAI9U3Q8_9PEZI</name>
<feature type="region of interest" description="Disordered" evidence="1">
    <location>
        <begin position="455"/>
        <end position="536"/>
    </location>
</feature>
<dbReference type="EMBL" id="MPDP01000300">
    <property type="protein sequence ID" value="KAK1451137.1"/>
    <property type="molecule type" value="Genomic_DNA"/>
</dbReference>
<feature type="region of interest" description="Disordered" evidence="1">
    <location>
        <begin position="815"/>
        <end position="840"/>
    </location>
</feature>
<feature type="compositionally biased region" description="Polar residues" evidence="1">
    <location>
        <begin position="741"/>
        <end position="753"/>
    </location>
</feature>
<organism evidence="2 3">
    <name type="scientific">Colletotrichum cuscutae</name>
    <dbReference type="NCBI Taxonomy" id="1209917"/>
    <lineage>
        <taxon>Eukaryota</taxon>
        <taxon>Fungi</taxon>
        <taxon>Dikarya</taxon>
        <taxon>Ascomycota</taxon>
        <taxon>Pezizomycotina</taxon>
        <taxon>Sordariomycetes</taxon>
        <taxon>Hypocreomycetidae</taxon>
        <taxon>Glomerellales</taxon>
        <taxon>Glomerellaceae</taxon>
        <taxon>Colletotrichum</taxon>
        <taxon>Colletotrichum acutatum species complex</taxon>
    </lineage>
</organism>
<feature type="compositionally biased region" description="Basic and acidic residues" evidence="1">
    <location>
        <begin position="718"/>
        <end position="737"/>
    </location>
</feature>
<sequence length="924" mass="102059">MPRIFRIFRFLRIPFSAGTTEAAIQQRQHAARQKDLGSACEYPLLHRPPGTDFGILEEELHKGRKSPAGTRSHLSTILRAHGIQKGSVTGVLILQAAARNDAPHLTHHQPSDGQHERQRRLVGAPPRRRIRSSRASGRFKGLSQSESTYSDVYSASQRCQSVCFDTSEAATATPPMYACSSAAFTQSRFKLTPESLSGCHVEEAFLAEPAELQKDVETEASDRTITAATFHIDDNTDGFYCLGCGIRRSDEQHKIRKFRAGDPAWRNFCKPCHEKHLTSEDGKTVKANGNFCFGCGFARSSHFNRENPIKPSKKPAKNFCAHCMKRLSKRAVIPTETLLGSSSDESETESDLHEFDADQYGEQNPDHASRSRTAPQQEKAEPKKDATDCFVECNKSGNELDELSPSESVQKRLRKRRSARASDAVPLGEVQPKSHCSTTRHNDDLANNVVAASTGHKAPSVEDVPDTEANSQPEDDMPADSCRSPASDRSTSLKAAPVTPVQTISQAIASEDSLHPGPPLDSGTGSPSKRARFSERVEVRTSPTFWQREHPEGDNPYAQFQHEQYNDDLRDGKKAVPLKDPLRDPDGRTAGRLYVPLCSIDDHSFNSWSNEGAAGWDDFAARFTSNSTKVSGNNPLHSSALYTSGGNLPRDCSTSNNDQYRLTGDRSNPNNRQKQPQGSGDFSYGQGKENQPCPPSPIAPTGWGSLHDYFDDNHNFENHHASNWSSRRDARRTERNHGPCANQNGSFRNTQDPYPSWDHQADGAHNLFGSFRHPDDYDSFGRLGFNSSYDSNDHGRYSGEDGFHHGNYGSASAHQQYYQGDQSTPPKKKQHGFDFGASDTQENLHTRSSYNFSGHTTNQDTTTRNGASCGIEIPFESSTASNDALQEPKLPPIGIVMEIPDDMSDSDVHTLLIPGCDDYVPTAY</sequence>
<feature type="compositionally biased region" description="Polar residues" evidence="1">
    <location>
        <begin position="641"/>
        <end position="680"/>
    </location>
</feature>
<keyword evidence="3" id="KW-1185">Reference proteome</keyword>
<feature type="region of interest" description="Disordered" evidence="1">
    <location>
        <begin position="641"/>
        <end position="705"/>
    </location>
</feature>
<accession>A0AAI9U3Q8</accession>
<dbReference type="Proteomes" id="UP001239213">
    <property type="component" value="Unassembled WGS sequence"/>
</dbReference>
<feature type="region of interest" description="Disordered" evidence="1">
    <location>
        <begin position="718"/>
        <end position="761"/>
    </location>
</feature>
<proteinExistence type="predicted"/>